<evidence type="ECO:0000313" key="7">
    <source>
        <dbReference type="EMBL" id="KAA6413226.1"/>
    </source>
</evidence>
<feature type="region of interest" description="Disordered" evidence="5">
    <location>
        <begin position="41"/>
        <end position="61"/>
    </location>
</feature>
<sequence>MALVSISPSPHTFGTMSNRRVPLANIHNAANSPFRAVAAAASKRSRSQNTTHEDLGCDEPRPAKKQIIEVAHSAVRTPPRRQIPQHAEGRVFNKRPANSQITAFEKKLLAAKERQTQQKPARQEKALNENLESIRQWQRHYRRVFPQFVFYFESVPDDVRLRCSKQVLALGAREEKFFSKEVTHVVTTRAIPPGSDATASSIDTNPSPSVSTSSLHTNQSRTINPSLLERSLESIQTRHQTFAAKSKFAFDASTGRRLHVNGINNYNNNQDVESRRQPAGNADILHRAKEMGMKIWQLEKLQRMMTTMFDTDMDLQPPHGHNTRSNTVNDVGAGRLSRDVDLSHMLRNEQLHGSLDRDTAVASRELILFKGPYIYIRDVDEKTKPVMVKEYAKVSHRGDGTWPQFRAASTGKCPFIQDLAQNRREFEKEKARERGMVARARLENGAAPRTRAITALSGLESTKMQPPLPSKRKRPLEEAENGANQMTRGVDRTPGLGSDPCTAIAAKPRSPENLVRQFPPAVGPRLHGGEPAASGMQPSNITSAIRSQMVSSTASAPGARAGTSREVQELKRKVLEKNTGPTFPGIPTSRRMTDLAGAARAESNVPAARQAKRKAQEKLGFIHEDFTPSEEEENARKATLVKKANASQKKRVGEKDPKPGYCENCRDKFGDFDDHILSRKHRSFALAQDNWKELDALLSHLGRPDRDDDSLEF</sequence>
<keyword evidence="1" id="KW-0479">Metal-binding</keyword>
<protein>
    <recommendedName>
        <fullName evidence="6">DBF4-type domain-containing protein</fullName>
    </recommendedName>
</protein>
<organism evidence="7 8">
    <name type="scientific">Lasallia pustulata</name>
    <dbReference type="NCBI Taxonomy" id="136370"/>
    <lineage>
        <taxon>Eukaryota</taxon>
        <taxon>Fungi</taxon>
        <taxon>Dikarya</taxon>
        <taxon>Ascomycota</taxon>
        <taxon>Pezizomycotina</taxon>
        <taxon>Lecanoromycetes</taxon>
        <taxon>OSLEUM clade</taxon>
        <taxon>Umbilicariomycetidae</taxon>
        <taxon>Umbilicariales</taxon>
        <taxon>Umbilicariaceae</taxon>
        <taxon>Lasallia</taxon>
    </lineage>
</organism>
<proteinExistence type="predicted"/>
<evidence type="ECO:0000256" key="4">
    <source>
        <dbReference type="PROSITE-ProRule" id="PRU00600"/>
    </source>
</evidence>
<feature type="domain" description="DBF4-type" evidence="6">
    <location>
        <begin position="655"/>
        <end position="704"/>
    </location>
</feature>
<feature type="region of interest" description="Disordered" evidence="5">
    <location>
        <begin position="189"/>
        <end position="224"/>
    </location>
</feature>
<dbReference type="Pfam" id="PF08630">
    <property type="entry name" value="Dfp1_Him1_M"/>
    <property type="match status" value="1"/>
</dbReference>
<dbReference type="PANTHER" id="PTHR15375">
    <property type="entry name" value="ACTIVATOR OF S-PHASE KINASE-RELATED"/>
    <property type="match status" value="1"/>
</dbReference>
<dbReference type="GO" id="GO:0003676">
    <property type="term" value="F:nucleic acid binding"/>
    <property type="evidence" value="ECO:0007669"/>
    <property type="project" value="InterPro"/>
</dbReference>
<comment type="caution">
    <text evidence="7">The sequence shown here is derived from an EMBL/GenBank/DDBJ whole genome shotgun (WGS) entry which is preliminary data.</text>
</comment>
<dbReference type="InterPro" id="IPR051590">
    <property type="entry name" value="Replication_Regulatory_Kinase"/>
</dbReference>
<dbReference type="GO" id="GO:1901987">
    <property type="term" value="P:regulation of cell cycle phase transition"/>
    <property type="evidence" value="ECO:0007669"/>
    <property type="project" value="TreeGrafter"/>
</dbReference>
<dbReference type="Pfam" id="PF07535">
    <property type="entry name" value="zf-DBF"/>
    <property type="match status" value="1"/>
</dbReference>
<dbReference type="Proteomes" id="UP000324767">
    <property type="component" value="Unassembled WGS sequence"/>
</dbReference>
<keyword evidence="3" id="KW-0862">Zinc</keyword>
<dbReference type="InterPro" id="IPR006572">
    <property type="entry name" value="Znf_DBF"/>
</dbReference>
<feature type="region of interest" description="Disordered" evidence="5">
    <location>
        <begin position="628"/>
        <end position="660"/>
    </location>
</feature>
<dbReference type="InterPro" id="IPR036420">
    <property type="entry name" value="BRCT_dom_sf"/>
</dbReference>
<feature type="compositionally biased region" description="Polar residues" evidence="5">
    <location>
        <begin position="197"/>
        <end position="224"/>
    </location>
</feature>
<dbReference type="GO" id="GO:0010571">
    <property type="term" value="P:positive regulation of nuclear cell cycle DNA replication"/>
    <property type="evidence" value="ECO:0007669"/>
    <property type="project" value="TreeGrafter"/>
</dbReference>
<name>A0A5M8PV05_9LECA</name>
<dbReference type="InterPro" id="IPR013939">
    <property type="entry name" value="Regulatory_Dfp1/Him1"/>
</dbReference>
<dbReference type="PROSITE" id="PS51265">
    <property type="entry name" value="ZF_DBF4"/>
    <property type="match status" value="1"/>
</dbReference>
<dbReference type="Gene3D" id="3.40.50.10190">
    <property type="entry name" value="BRCT domain"/>
    <property type="match status" value="2"/>
</dbReference>
<evidence type="ECO:0000256" key="1">
    <source>
        <dbReference type="ARBA" id="ARBA00022723"/>
    </source>
</evidence>
<dbReference type="AlphaFoldDB" id="A0A5M8PV05"/>
<reference evidence="7 8" key="1">
    <citation type="submission" date="2019-09" db="EMBL/GenBank/DDBJ databases">
        <title>The hologenome of the rock-dwelling lichen Lasallia pustulata.</title>
        <authorList>
            <person name="Greshake Tzovaras B."/>
            <person name="Segers F."/>
            <person name="Bicker A."/>
            <person name="Dal Grande F."/>
            <person name="Otte J."/>
            <person name="Hankeln T."/>
            <person name="Schmitt I."/>
            <person name="Ebersberger I."/>
        </authorList>
    </citation>
    <scope>NUCLEOTIDE SEQUENCE [LARGE SCALE GENOMIC DNA]</scope>
    <source>
        <strain evidence="7">A1-1</strain>
    </source>
</reference>
<feature type="region of interest" description="Disordered" evidence="5">
    <location>
        <begin position="459"/>
        <end position="496"/>
    </location>
</feature>
<dbReference type="OrthoDB" id="21380at2759"/>
<keyword evidence="2 4" id="KW-0863">Zinc-finger</keyword>
<evidence type="ECO:0000256" key="3">
    <source>
        <dbReference type="ARBA" id="ARBA00022833"/>
    </source>
</evidence>
<evidence type="ECO:0000259" key="6">
    <source>
        <dbReference type="PROSITE" id="PS51265"/>
    </source>
</evidence>
<dbReference type="Gene3D" id="6.10.250.3410">
    <property type="entry name" value="DBF zinc finger"/>
    <property type="match status" value="1"/>
</dbReference>
<dbReference type="GO" id="GO:0031431">
    <property type="term" value="C:Dbf4-dependent protein kinase complex"/>
    <property type="evidence" value="ECO:0007669"/>
    <property type="project" value="TreeGrafter"/>
</dbReference>
<dbReference type="InterPro" id="IPR055116">
    <property type="entry name" value="DBF4_BRCT"/>
</dbReference>
<dbReference type="EMBL" id="VXIT01000004">
    <property type="protein sequence ID" value="KAA6413226.1"/>
    <property type="molecule type" value="Genomic_DNA"/>
</dbReference>
<evidence type="ECO:0000256" key="5">
    <source>
        <dbReference type="SAM" id="MobiDB-lite"/>
    </source>
</evidence>
<evidence type="ECO:0000313" key="8">
    <source>
        <dbReference type="Proteomes" id="UP000324767"/>
    </source>
</evidence>
<dbReference type="GO" id="GO:0008270">
    <property type="term" value="F:zinc ion binding"/>
    <property type="evidence" value="ECO:0007669"/>
    <property type="project" value="UniProtKB-KW"/>
</dbReference>
<accession>A0A5M8PV05</accession>
<dbReference type="PANTHER" id="PTHR15375:SF26">
    <property type="entry name" value="PROTEIN CHIFFON"/>
    <property type="match status" value="1"/>
</dbReference>
<dbReference type="SMART" id="SM00586">
    <property type="entry name" value="ZnF_DBF"/>
    <property type="match status" value="1"/>
</dbReference>
<evidence type="ECO:0000256" key="2">
    <source>
        <dbReference type="ARBA" id="ARBA00022771"/>
    </source>
</evidence>
<dbReference type="InterPro" id="IPR038545">
    <property type="entry name" value="Znf_DBF_sf"/>
</dbReference>
<feature type="compositionally biased region" description="Basic and acidic residues" evidence="5">
    <location>
        <begin position="651"/>
        <end position="660"/>
    </location>
</feature>
<dbReference type="GO" id="GO:0043539">
    <property type="term" value="F:protein serine/threonine kinase activator activity"/>
    <property type="evidence" value="ECO:0007669"/>
    <property type="project" value="TreeGrafter"/>
</dbReference>
<gene>
    <name evidence="7" type="ORF">FRX48_02970</name>
</gene>
<dbReference type="SUPFAM" id="SSF52113">
    <property type="entry name" value="BRCT domain"/>
    <property type="match status" value="1"/>
</dbReference>
<feature type="compositionally biased region" description="Basic and acidic residues" evidence="5">
    <location>
        <begin position="51"/>
        <end position="61"/>
    </location>
</feature>
<dbReference type="FunFam" id="6.10.250.3410:FF:000001">
    <property type="entry name" value="Protein DBF4 homolog A"/>
    <property type="match status" value="1"/>
</dbReference>
<dbReference type="Pfam" id="PF22437">
    <property type="entry name" value="DBF4_BRCT"/>
    <property type="match status" value="1"/>
</dbReference>